<evidence type="ECO:0000313" key="1">
    <source>
        <dbReference type="EMBL" id="EBQ0117537.1"/>
    </source>
</evidence>
<protein>
    <submittedName>
        <fullName evidence="2">Type III secretion system effector SopD2</fullName>
    </submittedName>
</protein>
<dbReference type="AlphaFoldDB" id="A0A3R0V071"/>
<dbReference type="Pfam" id="PF11047">
    <property type="entry name" value="SopD"/>
    <property type="match status" value="1"/>
</dbReference>
<name>A0A3R0V071_SALET</name>
<evidence type="ECO:0000313" key="2">
    <source>
        <dbReference type="EMBL" id="ECI2784371.1"/>
    </source>
</evidence>
<organism evidence="2">
    <name type="scientific">Salmonella enterica I</name>
    <dbReference type="NCBI Taxonomy" id="59201"/>
    <lineage>
        <taxon>Bacteria</taxon>
        <taxon>Pseudomonadati</taxon>
        <taxon>Pseudomonadota</taxon>
        <taxon>Gammaproteobacteria</taxon>
        <taxon>Enterobacterales</taxon>
        <taxon>Enterobacteriaceae</taxon>
        <taxon>Salmonella</taxon>
    </lineage>
</organism>
<dbReference type="NCBIfam" id="NF011907">
    <property type="entry name" value="PRK15380.1"/>
    <property type="match status" value="1"/>
</dbReference>
<dbReference type="EMBL" id="DAAMJF010000025">
    <property type="protein sequence ID" value="HAC6884074.1"/>
    <property type="molecule type" value="Genomic_DNA"/>
</dbReference>
<reference evidence="4" key="3">
    <citation type="submission" date="2018-12" db="EMBL/GenBank/DDBJ databases">
        <authorList>
            <consortium name="NCBI Pathogen Detection Project"/>
        </authorList>
    </citation>
    <scope>NUCLEOTIDE SEQUENCE</scope>
    <source>
        <strain evidence="3">13-0328</strain>
        <strain evidence="4">14ARS_STU0125</strain>
    </source>
</reference>
<gene>
    <name evidence="5" type="primary">sopD2</name>
    <name evidence="2" type="ORF">AIE18_04675</name>
    <name evidence="1" type="ORF">AXN14_16905</name>
    <name evidence="3" type="ORF">G0D71_11915</name>
    <name evidence="4" type="ORF">G0H73_00860</name>
    <name evidence="5" type="ORF">VL99_14650</name>
</gene>
<evidence type="ECO:0000313" key="4">
    <source>
        <dbReference type="EMBL" id="HAC8331389.1"/>
    </source>
</evidence>
<evidence type="ECO:0000313" key="3">
    <source>
        <dbReference type="EMBL" id="HAC6884074.1"/>
    </source>
</evidence>
<dbReference type="GO" id="GO:0033644">
    <property type="term" value="C:host cell membrane"/>
    <property type="evidence" value="ECO:0007669"/>
    <property type="project" value="InterPro"/>
</dbReference>
<dbReference type="InterPro" id="IPR022747">
    <property type="entry name" value="SopD"/>
</dbReference>
<reference evidence="3" key="1">
    <citation type="journal article" date="2018" name="Genome Biol.">
        <title>SKESA: strategic k-mer extension for scrupulous assemblies.</title>
        <authorList>
            <person name="Souvorov A."/>
            <person name="Agarwala R."/>
            <person name="Lipman D.J."/>
        </authorList>
    </citation>
    <scope>NUCLEOTIDE SEQUENCE</scope>
    <source>
        <strain evidence="3">13-0328</strain>
        <strain evidence="4">14ARS_STU0125</strain>
    </source>
</reference>
<dbReference type="Gene3D" id="3.30.2440.10">
    <property type="entry name" value="Secreted effector protein SifA"/>
    <property type="match status" value="1"/>
</dbReference>
<reference evidence="2" key="2">
    <citation type="submission" date="2018-07" db="EMBL/GenBank/DDBJ databases">
        <authorList>
            <consortium name="GenomeTrakr network: Whole genome sequencing for foodborne pathogen traceback"/>
        </authorList>
    </citation>
    <scope>NUCLEOTIDE SEQUENCE</scope>
    <source>
        <strain evidence="5">CFSAN029662</strain>
        <strain evidence="1">CFSAN031443</strain>
        <strain evidence="2">FDA00003717</strain>
    </source>
</reference>
<sequence>MPVTLSFGNHHHYEINHSRLVRLMSSDKEEALYMGVWDRFKDNFRTQKKQEALEVLYTLIHGCGREKQAERDVDTDAMDKIYAFEKLRLYADPSQQDRFVMDFDITQTQIKFWIDGEVISKCSLQRILNLSDSYVLKPMTDEEEELFLKICVYYGRAISLNPELLQNMALKLRNAVNEDEDIMDGLYKLMRPGEDRKMPSVEWNGTLTADEEKKLCCLNMGSYEPGTQFFKMGYRESNGEVIFEMVHPTLLYLLRGYTPSLTFTESNTELLTGVLNRDYDDYYNDKEEIDCILDRIYKSHNGTLFIGSGTISRNMLL</sequence>
<dbReference type="EMBL" id="DAAMVH010000001">
    <property type="protein sequence ID" value="HAC8331389.1"/>
    <property type="molecule type" value="Genomic_DNA"/>
</dbReference>
<dbReference type="EMBL" id="CP074647">
    <property type="protein sequence ID" value="QVS45152.1"/>
    <property type="molecule type" value="Genomic_DNA"/>
</dbReference>
<accession>A0A3R0V071</accession>
<evidence type="ECO:0000313" key="5">
    <source>
        <dbReference type="EMBL" id="QVS45152.1"/>
    </source>
</evidence>
<dbReference type="EMBL" id="AAGNPF010000010">
    <property type="protein sequence ID" value="EBQ0117537.1"/>
    <property type="molecule type" value="Genomic_DNA"/>
</dbReference>
<dbReference type="RefSeq" id="WP_001647549.1">
    <property type="nucleotide sequence ID" value="NZ_CP037892.1"/>
</dbReference>
<reference evidence="5" key="4">
    <citation type="submission" date="2021-05" db="EMBL/GenBank/DDBJ databases">
        <title>Whole genome PacBio Sequel sequence of Salmonella enterica subsp. enterica.</title>
        <authorList>
            <person name="Hoffmann M."/>
            <person name="Balkey M."/>
            <person name="Luo Y."/>
        </authorList>
    </citation>
    <scope>NUCLEOTIDE SEQUENCE</scope>
    <source>
        <strain evidence="5">CFSAN029662</strain>
    </source>
</reference>
<proteinExistence type="predicted"/>
<dbReference type="EMBL" id="AAIUQW010000002">
    <property type="protein sequence ID" value="ECI2784371.1"/>
    <property type="molecule type" value="Genomic_DNA"/>
</dbReference>